<evidence type="ECO:0000313" key="3">
    <source>
        <dbReference type="EMBL" id="CBX91865.1"/>
    </source>
</evidence>
<dbReference type="VEuPathDB" id="FungiDB:LEMA_P045710.1"/>
<dbReference type="PANTHER" id="PTHR12832:SF18">
    <property type="entry name" value="IQ CALMODULIN-BINDING MOTIF DOMAIN PROTEIN (AFU_ORTHOLOGUE AFUA_1G08920)"/>
    <property type="match status" value="1"/>
</dbReference>
<name>E5R497_LEPMJ</name>
<accession>E5R497</accession>
<dbReference type="InParanoid" id="E5R497"/>
<evidence type="ECO:0000313" key="4">
    <source>
        <dbReference type="Proteomes" id="UP000002668"/>
    </source>
</evidence>
<feature type="region of interest" description="Disordered" evidence="2">
    <location>
        <begin position="626"/>
        <end position="667"/>
    </location>
</feature>
<dbReference type="Proteomes" id="UP000002668">
    <property type="component" value="Genome"/>
</dbReference>
<reference evidence="4" key="1">
    <citation type="journal article" date="2011" name="Nat. Commun.">
        <title>Effector diversification within compartments of the Leptosphaeria maculans genome affected by Repeat-Induced Point mutations.</title>
        <authorList>
            <person name="Rouxel T."/>
            <person name="Grandaubert J."/>
            <person name="Hane J.K."/>
            <person name="Hoede C."/>
            <person name="van de Wouw A.P."/>
            <person name="Couloux A."/>
            <person name="Dominguez V."/>
            <person name="Anthouard V."/>
            <person name="Bally P."/>
            <person name="Bourras S."/>
            <person name="Cozijnsen A.J."/>
            <person name="Ciuffetti L.M."/>
            <person name="Degrave A."/>
            <person name="Dilmaghani A."/>
            <person name="Duret L."/>
            <person name="Fudal I."/>
            <person name="Goodwin S.B."/>
            <person name="Gout L."/>
            <person name="Glaser N."/>
            <person name="Linglin J."/>
            <person name="Kema G.H.J."/>
            <person name="Lapalu N."/>
            <person name="Lawrence C.B."/>
            <person name="May K."/>
            <person name="Meyer M."/>
            <person name="Ollivier B."/>
            <person name="Poulain J."/>
            <person name="Schoch C.L."/>
            <person name="Simon A."/>
            <person name="Spatafora J.W."/>
            <person name="Stachowiak A."/>
            <person name="Turgeon B.G."/>
            <person name="Tyler B.M."/>
            <person name="Vincent D."/>
            <person name="Weissenbach J."/>
            <person name="Amselem J."/>
            <person name="Quesneville H."/>
            <person name="Oliver R.P."/>
            <person name="Wincker P."/>
            <person name="Balesdent M.-H."/>
            <person name="Howlett B.J."/>
        </authorList>
    </citation>
    <scope>NUCLEOTIDE SEQUENCE [LARGE SCALE GENOMIC DNA]</scope>
    <source>
        <strain evidence="4">JN3 / isolate v23.1.3 / race Av1-4-5-6-7-8</strain>
    </source>
</reference>
<feature type="region of interest" description="Disordered" evidence="2">
    <location>
        <begin position="373"/>
        <end position="402"/>
    </location>
</feature>
<dbReference type="HOGENOM" id="CLU_005050_0_0_1"/>
<feature type="region of interest" description="Disordered" evidence="2">
    <location>
        <begin position="233"/>
        <end position="262"/>
    </location>
</feature>
<proteinExistence type="inferred from homology"/>
<keyword evidence="4" id="KW-1185">Reference proteome</keyword>
<feature type="region of interest" description="Disordered" evidence="2">
    <location>
        <begin position="674"/>
        <end position="693"/>
    </location>
</feature>
<dbReference type="Pfam" id="PF05794">
    <property type="entry name" value="Tcp11"/>
    <property type="match status" value="1"/>
</dbReference>
<sequence>MCDRGLMATDETAEMGKAESGEFVKHGICRVDQLRRQSGTFIIASWLRTKHELESWKEPLTSHAPFYDDDDDDLYQIASASHLLPFCAYQSKPTFPSHHHGFGLTPRATTDAFRFSYIFLKYACALHYTVPFRHHLLPGIPFRLRLGHTKASAPEDVLCFITIVDQTPTTKPPRPLLSIMSLTDSEVELVSTQLQRETDDIPEEPDMIQSSHFEEGQSFAPPPRIAARFYHHASNRRKSSAASSRRNSLSSTQSHTSSRSFRNLCHSHHVAQHLRRASILEDRKARLADRAAHAEQVRLRAALAKAAPRASNSEERALAAQHARERHLAQVAASCAEEVRRAKKIAEDMKERKAAEERRYRVEMEEKLAEAEKRRLEYKRNPRRPRTASSPPAAVKTPAERPAPTYEDAAIRIQSVWRARTRKNIVKAWLQLGLCIDMVQETSFEVITVMLADDKLLKITEKIMTLFVLLPDADPTSRSAAVRTFLSAYLILGHPAHVFSRDGDQEQDLITKAKDLIISFESALAKLSSCNSFMPSPTRTETVLLAHGSFLAAFNDWKARDSSALVETMVASFVSLDEIWQSVKDATVDEVANEYRNGIRDNQAILLSKIKKLAGPDKALTLIRKAIRESRRSRPKKKPAGETVRPRVAIDASPTSPDSAESAVVQAEAASELAASGSLSHNESSTQGHQAQSLSKVFTVVPDNRILVHELSIDKEYRIDASPTANLRDALNRELCDAMRSGFEAGDGANWTAAMAENIRAKLLRLLKAGNSMHTLISETLDPQLINRQCSQGLFSYGKFFEFIAGILPKLCAPFRDAQVQALAEELQEEGELPEMVEKLFKLLHVIDLLSLDYSNFLLTNAAPTLIKEATGYEERMFAQDLEAGKITLGRTRRWWHNAAVNMHTEADRRDPWGQANPVNRPTAHKIYARGLVDLAVATPPLRDSELPETLELDRARISRIREDALRVTTIGGILLTAKNLLKRDVRSQWKSEASKMWLVLKDGYMKDPSTPSKISSLLESSRNMPPSTRAQLSSTVTRLLTQAESGKLADPVLKVLFQRLKTHIFNRVSASSSGERVKAASTATEGLATTGLPEFGSQVAEICEQLGKIGEVDRKCHGKWYEEIAEEMERLGVEGEELRRSSSAETEESAADASS</sequence>
<evidence type="ECO:0008006" key="5">
    <source>
        <dbReference type="Google" id="ProtNLM"/>
    </source>
</evidence>
<dbReference type="GeneID" id="13284341"/>
<feature type="region of interest" description="Disordered" evidence="2">
    <location>
        <begin position="1133"/>
        <end position="1156"/>
    </location>
</feature>
<dbReference type="AlphaFoldDB" id="E5R497"/>
<comment type="similarity">
    <text evidence="1">Belongs to the TCP11 family.</text>
</comment>
<dbReference type="InterPro" id="IPR008862">
    <property type="entry name" value="Tcp11"/>
</dbReference>
<dbReference type="OrthoDB" id="276323at2759"/>
<feature type="compositionally biased region" description="Low complexity" evidence="2">
    <location>
        <begin position="240"/>
        <end position="260"/>
    </location>
</feature>
<dbReference type="STRING" id="985895.E5R497"/>
<gene>
    <name evidence="3" type="ORF">LEMA_P045710.1</name>
</gene>
<organism evidence="4">
    <name type="scientific">Leptosphaeria maculans (strain JN3 / isolate v23.1.3 / race Av1-4-5-6-7-8)</name>
    <name type="common">Blackleg fungus</name>
    <name type="synonym">Phoma lingam</name>
    <dbReference type="NCBI Taxonomy" id="985895"/>
    <lineage>
        <taxon>Eukaryota</taxon>
        <taxon>Fungi</taxon>
        <taxon>Dikarya</taxon>
        <taxon>Ascomycota</taxon>
        <taxon>Pezizomycotina</taxon>
        <taxon>Dothideomycetes</taxon>
        <taxon>Pleosporomycetidae</taxon>
        <taxon>Pleosporales</taxon>
        <taxon>Pleosporineae</taxon>
        <taxon>Leptosphaeriaceae</taxon>
        <taxon>Plenodomus</taxon>
        <taxon>Plenodomus lingam/Leptosphaeria maculans species complex</taxon>
    </lineage>
</organism>
<dbReference type="PANTHER" id="PTHR12832">
    <property type="entry name" value="TESTIS-SPECIFIC PROTEIN PBS13 T-COMPLEX 11"/>
    <property type="match status" value="1"/>
</dbReference>
<dbReference type="OMA" id="FHAWKTH"/>
<feature type="compositionally biased region" description="Polar residues" evidence="2">
    <location>
        <begin position="681"/>
        <end position="693"/>
    </location>
</feature>
<evidence type="ECO:0000256" key="1">
    <source>
        <dbReference type="ARBA" id="ARBA00010954"/>
    </source>
</evidence>
<dbReference type="EMBL" id="FP929083">
    <property type="protein sequence ID" value="CBX91865.1"/>
    <property type="molecule type" value="Genomic_DNA"/>
</dbReference>
<feature type="compositionally biased region" description="Acidic residues" evidence="2">
    <location>
        <begin position="1146"/>
        <end position="1156"/>
    </location>
</feature>
<dbReference type="GO" id="GO:0010737">
    <property type="term" value="P:protein kinase A signaling"/>
    <property type="evidence" value="ECO:0007669"/>
    <property type="project" value="TreeGrafter"/>
</dbReference>
<evidence type="ECO:0000256" key="2">
    <source>
        <dbReference type="SAM" id="MobiDB-lite"/>
    </source>
</evidence>
<feature type="compositionally biased region" description="Basic and acidic residues" evidence="2">
    <location>
        <begin position="1133"/>
        <end position="1143"/>
    </location>
</feature>
<protein>
    <recommendedName>
        <fullName evidence="5">IQ calmodulin-binding motif domain protein</fullName>
    </recommendedName>
</protein>
<dbReference type="eggNOG" id="KOG1981">
    <property type="taxonomic scope" value="Eukaryota"/>
</dbReference>